<feature type="compositionally biased region" description="Acidic residues" evidence="1">
    <location>
        <begin position="31"/>
        <end position="41"/>
    </location>
</feature>
<feature type="compositionally biased region" description="Basic and acidic residues" evidence="1">
    <location>
        <begin position="155"/>
        <end position="192"/>
    </location>
</feature>
<evidence type="ECO:0000313" key="3">
    <source>
        <dbReference type="EMBL" id="OGY47980.1"/>
    </source>
</evidence>
<reference evidence="3 4" key="1">
    <citation type="journal article" date="2016" name="Nat. Commun.">
        <title>Thousands of microbial genomes shed light on interconnected biogeochemical processes in an aquifer system.</title>
        <authorList>
            <person name="Anantharaman K."/>
            <person name="Brown C.T."/>
            <person name="Hug L.A."/>
            <person name="Sharon I."/>
            <person name="Castelle C.J."/>
            <person name="Probst A.J."/>
            <person name="Thomas B.C."/>
            <person name="Singh A."/>
            <person name="Wilkins M.J."/>
            <person name="Karaoz U."/>
            <person name="Brodie E.L."/>
            <person name="Williams K.H."/>
            <person name="Hubbard S.S."/>
            <person name="Banfield J.F."/>
        </authorList>
    </citation>
    <scope>NUCLEOTIDE SEQUENCE [LARGE SCALE GENOMIC DNA]</scope>
</reference>
<feature type="compositionally biased region" description="Polar residues" evidence="1">
    <location>
        <begin position="57"/>
        <end position="74"/>
    </location>
</feature>
<accession>A0A1G1Y8D3</accession>
<feature type="transmembrane region" description="Helical" evidence="2">
    <location>
        <begin position="287"/>
        <end position="319"/>
    </location>
</feature>
<keyword evidence="2" id="KW-1133">Transmembrane helix</keyword>
<sequence length="350" mass="39364">MAPNNTKLGTDNVNKRELFRRQRKTRKEKFEDESPTTEEESPLTLEAPGAGAPMEGVSQSAGLTGGSQTDTSLENGAKPETPKAGTPKEKPQEKQPTQETPGQNKDQTPNSEADARRELEQAKRNRQAEKTESPNQQSGEKEKQKRGIKDTLNNRLDRTIDRNLEKSDKKPTAQRYRDLKQNLKNQKDKQKLKNFKEAQKQKIKQAVTKPARAGTGHLLKLAWLNLIDSFGLTYLYIVFHFVMAYFMPVLSNLFCKFGEEWVPQSIAKAGGEEAEKAMKSMSKPLELLEILGCFLIGVIIAVIIGIAIVILMAMGWIAYEVVNLVKEVFTGDIRPVWEVIKLVAEAIWKE</sequence>
<organism evidence="3 4">
    <name type="scientific">Candidatus Buchananbacteria bacterium RIFCSPHIGHO2_02_FULL_38_8</name>
    <dbReference type="NCBI Taxonomy" id="1797538"/>
    <lineage>
        <taxon>Bacteria</taxon>
        <taxon>Candidatus Buchananiibacteriota</taxon>
    </lineage>
</organism>
<feature type="compositionally biased region" description="Polar residues" evidence="1">
    <location>
        <begin position="1"/>
        <end position="12"/>
    </location>
</feature>
<evidence type="ECO:0000256" key="1">
    <source>
        <dbReference type="SAM" id="MobiDB-lite"/>
    </source>
</evidence>
<evidence type="ECO:0000313" key="4">
    <source>
        <dbReference type="Proteomes" id="UP000178747"/>
    </source>
</evidence>
<name>A0A1G1Y8D3_9BACT</name>
<keyword evidence="2" id="KW-0812">Transmembrane</keyword>
<feature type="compositionally biased region" description="Polar residues" evidence="1">
    <location>
        <begin position="94"/>
        <end position="111"/>
    </location>
</feature>
<dbReference type="Proteomes" id="UP000178747">
    <property type="component" value="Unassembled WGS sequence"/>
</dbReference>
<dbReference type="EMBL" id="MHIH01000002">
    <property type="protein sequence ID" value="OGY47980.1"/>
    <property type="molecule type" value="Genomic_DNA"/>
</dbReference>
<feature type="compositionally biased region" description="Basic and acidic residues" evidence="1">
    <location>
        <begin position="139"/>
        <end position="149"/>
    </location>
</feature>
<feature type="compositionally biased region" description="Basic and acidic residues" evidence="1">
    <location>
        <begin position="113"/>
        <end position="132"/>
    </location>
</feature>
<proteinExistence type="predicted"/>
<feature type="region of interest" description="Disordered" evidence="1">
    <location>
        <begin position="1"/>
        <end position="192"/>
    </location>
</feature>
<dbReference type="AlphaFoldDB" id="A0A1G1Y8D3"/>
<gene>
    <name evidence="3" type="ORF">A3J62_00335</name>
</gene>
<evidence type="ECO:0000256" key="2">
    <source>
        <dbReference type="SAM" id="Phobius"/>
    </source>
</evidence>
<comment type="caution">
    <text evidence="3">The sequence shown here is derived from an EMBL/GenBank/DDBJ whole genome shotgun (WGS) entry which is preliminary data.</text>
</comment>
<keyword evidence="2" id="KW-0472">Membrane</keyword>
<protein>
    <submittedName>
        <fullName evidence="3">Uncharacterized protein</fullName>
    </submittedName>
</protein>